<evidence type="ECO:0000256" key="3">
    <source>
        <dbReference type="ARBA" id="ARBA00022741"/>
    </source>
</evidence>
<keyword evidence="3" id="KW-0547">Nucleotide-binding</keyword>
<dbReference type="AlphaFoldDB" id="A0A5D3E268"/>
<dbReference type="Gene3D" id="1.10.3090.10">
    <property type="entry name" value="cca-adding enzyme, domain 2"/>
    <property type="match status" value="1"/>
</dbReference>
<evidence type="ECO:0000259" key="5">
    <source>
        <dbReference type="Pfam" id="PF01743"/>
    </source>
</evidence>
<dbReference type="EMBL" id="SSTD01001661">
    <property type="protein sequence ID" value="TYK29640.1"/>
    <property type="molecule type" value="Genomic_DNA"/>
</dbReference>
<dbReference type="InterPro" id="IPR032828">
    <property type="entry name" value="PolyA_RNA-bd"/>
</dbReference>
<evidence type="ECO:0000256" key="2">
    <source>
        <dbReference type="ARBA" id="ARBA00022679"/>
    </source>
</evidence>
<dbReference type="SUPFAM" id="SSF81301">
    <property type="entry name" value="Nucleotidyltransferase"/>
    <property type="match status" value="1"/>
</dbReference>
<dbReference type="Pfam" id="PF12627">
    <property type="entry name" value="PolyA_pol_RNAbd"/>
    <property type="match status" value="1"/>
</dbReference>
<dbReference type="Gene3D" id="3.30.460.10">
    <property type="entry name" value="Beta Polymerase, domain 2"/>
    <property type="match status" value="1"/>
</dbReference>
<dbReference type="PANTHER" id="PTHR43051">
    <property type="entry name" value="POLYNUCLEOTIDE ADENYLYLTRANSFERASE FAMILY PROTEIN"/>
    <property type="match status" value="1"/>
</dbReference>
<dbReference type="SUPFAM" id="SSF81891">
    <property type="entry name" value="Poly A polymerase C-terminal region-like"/>
    <property type="match status" value="1"/>
</dbReference>
<evidence type="ECO:0000256" key="1">
    <source>
        <dbReference type="ARBA" id="ARBA00007265"/>
    </source>
</evidence>
<evidence type="ECO:0000259" key="6">
    <source>
        <dbReference type="Pfam" id="PF12627"/>
    </source>
</evidence>
<protein>
    <submittedName>
        <fullName evidence="7">Poly(A) polymerase I isoform X1</fullName>
    </submittedName>
</protein>
<dbReference type="Proteomes" id="UP000321947">
    <property type="component" value="Unassembled WGS sequence"/>
</dbReference>
<accession>A0A5D3E268</accession>
<feature type="domain" description="Poly A polymerase head" evidence="5">
    <location>
        <begin position="106"/>
        <end position="232"/>
    </location>
</feature>
<reference evidence="7 8" key="1">
    <citation type="submission" date="2019-08" db="EMBL/GenBank/DDBJ databases">
        <title>Draft genome sequences of two oriental melons (Cucumis melo L. var makuwa).</title>
        <authorList>
            <person name="Kwon S.-Y."/>
        </authorList>
    </citation>
    <scope>NUCLEOTIDE SEQUENCE [LARGE SCALE GENOMIC DNA]</scope>
    <source>
        <strain evidence="8">cv. Chang Bougi</strain>
        <tissue evidence="7">Leaf</tissue>
    </source>
</reference>
<evidence type="ECO:0000256" key="4">
    <source>
        <dbReference type="RuleBase" id="RU003953"/>
    </source>
</evidence>
<sequence length="538" mass="60634">MAMAFSATGLAQRIPYSRSPLLFCIRKARVQSSVAIGSAAESAILCKEQDKDCISFALRRKEIKQSDSSIPQWKALSSEDLGIDSSMISKATRVVLDGLRKQGYEVYLVGGCVRDLILKRIPKDFDVITSAQLKEVRKIFARCLVVGKRFPICHVHVSGTFVEVSSFSTSGSRNGFNNYINKPSNLSEPDYIRWENCSRRDFTINSLMYDPYNKVVYDYLGAMEDIRKSKVRTVKPANLSFTEDCARILRGVRIAARLGFHFTKDIALSIKELSCSVLKLDKGRLLMEMNYMLAFGSAEASLRLLWRFGLLEILLPIQASYFVSQGFRRRDARSNMLLILFSNLDKLVAPNRPCHSSLWIALLAFHKALVDQPQDPVVVAALSLAINNGGSLFEAVEIAQNISQPHASFHEIVESNHKESDYSLAEQVIDLADSVNTVLWKMTNSQYVSQAMIKYPQAPWSDLVFISQPLSTSVCKIFECIRSYNKNVSVPKISRINHYALARGNLPEVRHAFARIVFDTVYPRNQNGQFNNVEPNER</sequence>
<evidence type="ECO:0000313" key="8">
    <source>
        <dbReference type="Proteomes" id="UP000321947"/>
    </source>
</evidence>
<dbReference type="GO" id="GO:0003723">
    <property type="term" value="F:RNA binding"/>
    <property type="evidence" value="ECO:0007669"/>
    <property type="project" value="UniProtKB-KW"/>
</dbReference>
<feature type="domain" description="tRNA nucleotidyltransferase/poly(A) polymerase RNA and SrmB- binding" evidence="6">
    <location>
        <begin position="259"/>
        <end position="320"/>
    </location>
</feature>
<dbReference type="PANTHER" id="PTHR43051:SF3">
    <property type="entry name" value="POLYNUCLEOTIDE ADENYLYLTRANSFERASE FAMILY PROTEIN"/>
    <property type="match status" value="1"/>
</dbReference>
<dbReference type="InterPro" id="IPR052191">
    <property type="entry name" value="tRNA_ntf/polyA_polymerase_I"/>
</dbReference>
<keyword evidence="2 4" id="KW-0808">Transferase</keyword>
<gene>
    <name evidence="7" type="ORF">E5676_scaffold655G002520</name>
</gene>
<dbReference type="GO" id="GO:0016779">
    <property type="term" value="F:nucleotidyltransferase activity"/>
    <property type="evidence" value="ECO:0007669"/>
    <property type="project" value="InterPro"/>
</dbReference>
<comment type="similarity">
    <text evidence="1 4">Belongs to the tRNA nucleotidyltransferase/poly(A) polymerase family.</text>
</comment>
<dbReference type="InterPro" id="IPR043519">
    <property type="entry name" value="NT_sf"/>
</dbReference>
<evidence type="ECO:0000313" key="7">
    <source>
        <dbReference type="EMBL" id="TYK29640.1"/>
    </source>
</evidence>
<proteinExistence type="inferred from homology"/>
<dbReference type="CDD" id="cd05398">
    <property type="entry name" value="NT_ClassII-CCAase"/>
    <property type="match status" value="1"/>
</dbReference>
<dbReference type="Pfam" id="PF01743">
    <property type="entry name" value="PolyA_pol"/>
    <property type="match status" value="1"/>
</dbReference>
<dbReference type="GO" id="GO:0000166">
    <property type="term" value="F:nucleotide binding"/>
    <property type="evidence" value="ECO:0007669"/>
    <property type="project" value="UniProtKB-KW"/>
</dbReference>
<dbReference type="InterPro" id="IPR002646">
    <property type="entry name" value="PolA_pol_head_dom"/>
</dbReference>
<name>A0A5D3E268_CUCMM</name>
<dbReference type="GO" id="GO:0001680">
    <property type="term" value="P:tRNA 3'-terminal CCA addition"/>
    <property type="evidence" value="ECO:0007669"/>
    <property type="project" value="UniProtKB-ARBA"/>
</dbReference>
<keyword evidence="4" id="KW-0694">RNA-binding</keyword>
<organism evidence="7 8">
    <name type="scientific">Cucumis melo var. makuwa</name>
    <name type="common">Oriental melon</name>
    <dbReference type="NCBI Taxonomy" id="1194695"/>
    <lineage>
        <taxon>Eukaryota</taxon>
        <taxon>Viridiplantae</taxon>
        <taxon>Streptophyta</taxon>
        <taxon>Embryophyta</taxon>
        <taxon>Tracheophyta</taxon>
        <taxon>Spermatophyta</taxon>
        <taxon>Magnoliopsida</taxon>
        <taxon>eudicotyledons</taxon>
        <taxon>Gunneridae</taxon>
        <taxon>Pentapetalae</taxon>
        <taxon>rosids</taxon>
        <taxon>fabids</taxon>
        <taxon>Cucurbitales</taxon>
        <taxon>Cucurbitaceae</taxon>
        <taxon>Benincaseae</taxon>
        <taxon>Cucumis</taxon>
    </lineage>
</organism>
<comment type="caution">
    <text evidence="7">The sequence shown here is derived from an EMBL/GenBank/DDBJ whole genome shotgun (WGS) entry which is preliminary data.</text>
</comment>